<dbReference type="InterPro" id="IPR003439">
    <property type="entry name" value="ABC_transporter-like_ATP-bd"/>
</dbReference>
<gene>
    <name evidence="3" type="ordered locus">MYPE4080</name>
</gene>
<dbReference type="eggNOG" id="COG4586">
    <property type="taxonomic scope" value="Bacteria"/>
</dbReference>
<evidence type="ECO:0000313" key="4">
    <source>
        <dbReference type="Proteomes" id="UP000002522"/>
    </source>
</evidence>
<evidence type="ECO:0000256" key="1">
    <source>
        <dbReference type="SAM" id="MobiDB-lite"/>
    </source>
</evidence>
<feature type="region of interest" description="Disordered" evidence="1">
    <location>
        <begin position="1"/>
        <end position="20"/>
    </location>
</feature>
<dbReference type="PROSITE" id="PS50893">
    <property type="entry name" value="ABC_TRANSPORTER_2"/>
    <property type="match status" value="1"/>
</dbReference>
<name>Q8EVZ9_MALP2</name>
<proteinExistence type="predicted"/>
<protein>
    <recommendedName>
        <fullName evidence="2">ABC transporter domain-containing protein</fullName>
    </recommendedName>
</protein>
<dbReference type="AlphaFoldDB" id="Q8EVZ9"/>
<dbReference type="Gene3D" id="3.40.50.300">
    <property type="entry name" value="P-loop containing nucleotide triphosphate hydrolases"/>
    <property type="match status" value="1"/>
</dbReference>
<feature type="domain" description="ABC transporter" evidence="2">
    <location>
        <begin position="329"/>
        <end position="585"/>
    </location>
</feature>
<evidence type="ECO:0000259" key="2">
    <source>
        <dbReference type="PROSITE" id="PS50893"/>
    </source>
</evidence>
<evidence type="ECO:0000313" key="3">
    <source>
        <dbReference type="EMBL" id="BAC44198.1"/>
    </source>
</evidence>
<reference evidence="3 4" key="1">
    <citation type="journal article" date="2002" name="Nucleic Acids Res.">
        <title>The complete genomic sequence of Mycoplasma penetrans, an intracellular bacterial pathogen in humans.</title>
        <authorList>
            <person name="Sasaki Y."/>
            <person name="Ishikawa J."/>
            <person name="Yamashita A."/>
            <person name="Oshima K."/>
            <person name="Kenri T."/>
            <person name="Furuya K."/>
            <person name="Yoshino C."/>
            <person name="Horino A."/>
            <person name="Shiba T."/>
            <person name="Sasaki T."/>
            <person name="Hattori M."/>
        </authorList>
    </citation>
    <scope>NUCLEOTIDE SEQUENCE [LARGE SCALE GENOMIC DNA]</scope>
    <source>
        <strain evidence="3 4">HF-2</strain>
    </source>
</reference>
<dbReference type="InterPro" id="IPR027417">
    <property type="entry name" value="P-loop_NTPase"/>
</dbReference>
<feature type="compositionally biased region" description="Basic residues" evidence="1">
    <location>
        <begin position="1"/>
        <end position="12"/>
    </location>
</feature>
<dbReference type="STRING" id="272633.gene:10731524"/>
<organism evidence="3 4">
    <name type="scientific">Malacoplasma penetrans (strain HF-2)</name>
    <name type="common">Mycoplasma penetrans</name>
    <dbReference type="NCBI Taxonomy" id="272633"/>
    <lineage>
        <taxon>Bacteria</taxon>
        <taxon>Bacillati</taxon>
        <taxon>Mycoplasmatota</taxon>
        <taxon>Mycoplasmoidales</taxon>
        <taxon>Mycoplasmoidaceae</taxon>
        <taxon>Malacoplasma</taxon>
    </lineage>
</organism>
<dbReference type="Proteomes" id="UP000002522">
    <property type="component" value="Chromosome"/>
</dbReference>
<accession>Q8EVZ9</accession>
<dbReference type="RefSeq" id="WP_011077234.1">
    <property type="nucleotide sequence ID" value="NC_004432.1"/>
</dbReference>
<dbReference type="SUPFAM" id="SSF52540">
    <property type="entry name" value="P-loop containing nucleoside triphosphate hydrolases"/>
    <property type="match status" value="1"/>
</dbReference>
<dbReference type="InParanoid" id="Q8EVZ9"/>
<sequence length="605" mass="71607">MKLFGNKKNKDKKVKDKKEKQKKSFFGFFKKSKKNKNYQPTQDVQTELLDNNAFESQQPIEQKIFLENTLPENSYSKDLNDFDNERIFLDTKAVKNEDLIKEALEVSALRNEEDESFKKDDLYFQDENNEVYYEQNVSPVETYGVPFEIAYDNKETIEKNLSYDAIYTETDLKNFGLPEDLFLKFFKNGSVFYKLKKEGKTEDEISVYTVFKKDTKFSDSEDEEFKKQAYLEKLKEAEFFSKWDDDFEINEILGNNLDDSEERLSLKEKIYNLNKEIENKIERLNKVNIVDGDIGELIYTRQYIEQKQEEIKDKIYELKENFSNSNIFYKVKNLFFNTWDEDDIYFGYRLENISFDVYPNDRIVIVSDNSITNQLLVDVLKGDELKTAGYVYKNVWRKNQWVDASDLEYNYSKINNVDLNDELLYGLTSPDYLSFGIKNKRKDNVGISMQRIFKSLGVSPEDKIRDRLIELMRFESQLNKNLFELDDLNLEKFYTICDILINKKMILIKSICQGMSFNEKMELLNFLNKYFATNNITAIYASDDLNDVNLFATKVMVIKQGQLMSFKSFDQILKEFNSVNEFVIHHLKYGVVKEYDVDKIVPLPE</sequence>
<dbReference type="GO" id="GO:0016887">
    <property type="term" value="F:ATP hydrolysis activity"/>
    <property type="evidence" value="ECO:0007669"/>
    <property type="project" value="InterPro"/>
</dbReference>
<dbReference type="EMBL" id="BA000026">
    <property type="protein sequence ID" value="BAC44198.1"/>
    <property type="molecule type" value="Genomic_DNA"/>
</dbReference>
<dbReference type="GO" id="GO:0005524">
    <property type="term" value="F:ATP binding"/>
    <property type="evidence" value="ECO:0007669"/>
    <property type="project" value="InterPro"/>
</dbReference>
<keyword evidence="4" id="KW-1185">Reference proteome</keyword>
<dbReference type="HOGENOM" id="CLU_451155_0_0_14"/>
<dbReference type="KEGG" id="mpe:MYPE4080"/>